<dbReference type="InterPro" id="IPR050352">
    <property type="entry name" value="ABCG_transporters"/>
</dbReference>
<evidence type="ECO:0000256" key="3">
    <source>
        <dbReference type="ARBA" id="ARBA00022448"/>
    </source>
</evidence>
<comment type="similarity">
    <text evidence="2">Belongs to the ABC transporter superfamily. ABCG family. Eye pigment precursor importer (TC 3.A.1.204) subfamily.</text>
</comment>
<evidence type="ECO:0000256" key="7">
    <source>
        <dbReference type="SAM" id="Phobius"/>
    </source>
</evidence>
<evidence type="ECO:0000256" key="6">
    <source>
        <dbReference type="ARBA" id="ARBA00023136"/>
    </source>
</evidence>
<keyword evidence="3" id="KW-0813">Transport</keyword>
<dbReference type="Gene3D" id="3.40.50.300">
    <property type="entry name" value="P-loop containing nucleotide triphosphate hydrolases"/>
    <property type="match status" value="1"/>
</dbReference>
<evidence type="ECO:0000256" key="1">
    <source>
        <dbReference type="ARBA" id="ARBA00004141"/>
    </source>
</evidence>
<evidence type="ECO:0000313" key="10">
    <source>
        <dbReference type="Proteomes" id="UP000659654"/>
    </source>
</evidence>
<dbReference type="Pfam" id="PF00005">
    <property type="entry name" value="ABC_tran"/>
    <property type="match status" value="1"/>
</dbReference>
<dbReference type="PANTHER" id="PTHR48041">
    <property type="entry name" value="ABC TRANSPORTER G FAMILY MEMBER 28"/>
    <property type="match status" value="1"/>
</dbReference>
<dbReference type="GO" id="GO:0005524">
    <property type="term" value="F:ATP binding"/>
    <property type="evidence" value="ECO:0007669"/>
    <property type="project" value="InterPro"/>
</dbReference>
<dbReference type="PROSITE" id="PS50893">
    <property type="entry name" value="ABC_TRANSPORTER_2"/>
    <property type="match status" value="1"/>
</dbReference>
<feature type="domain" description="ABC transporter" evidence="8">
    <location>
        <begin position="1"/>
        <end position="228"/>
    </location>
</feature>
<comment type="caution">
    <text evidence="9">The sequence shown here is derived from an EMBL/GenBank/DDBJ whole genome shotgun (WGS) entry which is preliminary data.</text>
</comment>
<dbReference type="OrthoDB" id="66620at2759"/>
<keyword evidence="5 7" id="KW-1133">Transmembrane helix</keyword>
<dbReference type="EMBL" id="CAJFDI010000002">
    <property type="protein sequence ID" value="CAD5215281.1"/>
    <property type="molecule type" value="Genomic_DNA"/>
</dbReference>
<dbReference type="AlphaFoldDB" id="A0A7I8WQX2"/>
<evidence type="ECO:0000256" key="2">
    <source>
        <dbReference type="ARBA" id="ARBA00005814"/>
    </source>
</evidence>
<dbReference type="GO" id="GO:0043190">
    <property type="term" value="C:ATP-binding cassette (ABC) transporter complex"/>
    <property type="evidence" value="ECO:0007669"/>
    <property type="project" value="TreeGrafter"/>
</dbReference>
<dbReference type="SUPFAM" id="SSF52540">
    <property type="entry name" value="P-loop containing nucleoside triphosphate hydrolases"/>
    <property type="match status" value="1"/>
</dbReference>
<evidence type="ECO:0000313" key="9">
    <source>
        <dbReference type="EMBL" id="CAD5215281.1"/>
    </source>
</evidence>
<proteinExistence type="inferred from homology"/>
<evidence type="ECO:0000256" key="5">
    <source>
        <dbReference type="ARBA" id="ARBA00022989"/>
    </source>
</evidence>
<dbReference type="PANTHER" id="PTHR48041:SF113">
    <property type="entry name" value="ATP-BINDING CASSETTE SUB-FAMILY G MEMBER 5"/>
    <property type="match status" value="1"/>
</dbReference>
<name>A0A7I8WQX2_BURXY</name>
<dbReference type="Proteomes" id="UP000659654">
    <property type="component" value="Unassembled WGS sequence"/>
</dbReference>
<reference evidence="9" key="1">
    <citation type="submission" date="2020-09" db="EMBL/GenBank/DDBJ databases">
        <authorList>
            <person name="Kikuchi T."/>
        </authorList>
    </citation>
    <scope>NUCLEOTIDE SEQUENCE</scope>
    <source>
        <strain evidence="9">Ka4C1</strain>
    </source>
</reference>
<dbReference type="GO" id="GO:0016887">
    <property type="term" value="F:ATP hydrolysis activity"/>
    <property type="evidence" value="ECO:0007669"/>
    <property type="project" value="InterPro"/>
</dbReference>
<evidence type="ECO:0000259" key="8">
    <source>
        <dbReference type="PROSITE" id="PS50893"/>
    </source>
</evidence>
<sequence length="494" mass="56144">MYMLPVTARFLTDVSLKVNFGEIHGIIGASGSGKSTLLQVISHRVDGKVTGDIKLNGELLTESNFTKLCKFVNFNIDLLPYLSVEQTIKYHAQICLSCTVAVLGQRISMLMQKFDLLSYVHRRVDQLTPSARYRLIMVLNLLGDPLLVLLDDPLTKLDALSNYQLMSSLREYVKENSRMALVTMRYPRSDIYQLIDGLTLLFYGEIVYSGPTKFMPHYFSQIGYKCPITENPAVYYLSLATVDRENPESYAETQEKATELVETFKKRRDNFDFSSYQPKTPSDSPILSNYYGQPSFFKHLYLLSLRNINLMLRSWPFMMTQTLYFAIFLFVAIFGGHFYTTTKHTPLSASGTLFSLVYFTAVVTVFATVINSGISSILSSGFLKSYQSFNSINEGLLYLSSLCPERFANFLLDYEFVNSTKSITCHRNEQIPFPNETDFCRWKTGNDYLTEMLAEPMGPPEQWQGLLIVGIALLFSLATYFVVTPKKAISFAVQ</sequence>
<dbReference type="InterPro" id="IPR003439">
    <property type="entry name" value="ABC_transporter-like_ATP-bd"/>
</dbReference>
<keyword evidence="10" id="KW-1185">Reference proteome</keyword>
<dbReference type="InterPro" id="IPR027417">
    <property type="entry name" value="P-loop_NTPase"/>
</dbReference>
<dbReference type="Proteomes" id="UP000582659">
    <property type="component" value="Unassembled WGS sequence"/>
</dbReference>
<protein>
    <submittedName>
        <fullName evidence="9">(pine wood nematode) hypothetical protein</fullName>
    </submittedName>
</protein>
<keyword evidence="4 7" id="KW-0812">Transmembrane</keyword>
<keyword evidence="6 7" id="KW-0472">Membrane</keyword>
<gene>
    <name evidence="9" type="ORF">BXYJ_LOCUS3951</name>
</gene>
<evidence type="ECO:0000256" key="4">
    <source>
        <dbReference type="ARBA" id="ARBA00022692"/>
    </source>
</evidence>
<accession>A0A7I8WQX2</accession>
<feature type="transmembrane region" description="Helical" evidence="7">
    <location>
        <begin position="315"/>
        <end position="339"/>
    </location>
</feature>
<feature type="transmembrane region" description="Helical" evidence="7">
    <location>
        <begin position="351"/>
        <end position="374"/>
    </location>
</feature>
<dbReference type="SMR" id="A0A7I8WQX2"/>
<organism evidence="9 10">
    <name type="scientific">Bursaphelenchus xylophilus</name>
    <name type="common">Pinewood nematode worm</name>
    <name type="synonym">Aphelenchoides xylophilus</name>
    <dbReference type="NCBI Taxonomy" id="6326"/>
    <lineage>
        <taxon>Eukaryota</taxon>
        <taxon>Metazoa</taxon>
        <taxon>Ecdysozoa</taxon>
        <taxon>Nematoda</taxon>
        <taxon>Chromadorea</taxon>
        <taxon>Rhabditida</taxon>
        <taxon>Tylenchina</taxon>
        <taxon>Tylenchomorpha</taxon>
        <taxon>Aphelenchoidea</taxon>
        <taxon>Aphelenchoididae</taxon>
        <taxon>Bursaphelenchus</taxon>
    </lineage>
</organism>
<dbReference type="GO" id="GO:0042626">
    <property type="term" value="F:ATPase-coupled transmembrane transporter activity"/>
    <property type="evidence" value="ECO:0007669"/>
    <property type="project" value="TreeGrafter"/>
</dbReference>
<dbReference type="EMBL" id="CAJFCV020000002">
    <property type="protein sequence ID" value="CAG9096924.1"/>
    <property type="molecule type" value="Genomic_DNA"/>
</dbReference>
<feature type="transmembrane region" description="Helical" evidence="7">
    <location>
        <begin position="463"/>
        <end position="483"/>
    </location>
</feature>
<comment type="subcellular location">
    <subcellularLocation>
        <location evidence="1">Membrane</location>
        <topology evidence="1">Multi-pass membrane protein</topology>
    </subcellularLocation>
</comment>